<gene>
    <name evidence="2" type="ORF">C1I63_11985</name>
</gene>
<evidence type="ECO:0000313" key="3">
    <source>
        <dbReference type="Proteomes" id="UP000241085"/>
    </source>
</evidence>
<dbReference type="RefSeq" id="WP_107574935.1">
    <property type="nucleotide sequence ID" value="NZ_PZPL01000001.1"/>
</dbReference>
<evidence type="ECO:0000313" key="2">
    <source>
        <dbReference type="EMBL" id="PTL73494.1"/>
    </source>
</evidence>
<feature type="compositionally biased region" description="Polar residues" evidence="1">
    <location>
        <begin position="1"/>
        <end position="12"/>
    </location>
</feature>
<reference evidence="2 3" key="1">
    <citation type="submission" date="2018-03" db="EMBL/GenBank/DDBJ databases">
        <title>Bacteriophage NCPPB3778 and a type I-E CRISPR drive the evolution of the US Biological Select Agent, Rathayibacter toxicus.</title>
        <authorList>
            <person name="Davis E.W.II."/>
            <person name="Tabima J.F."/>
            <person name="Weisberg A.J."/>
            <person name="Dantas Lopes L."/>
            <person name="Wiseman M.S."/>
            <person name="Wiseman M.S."/>
            <person name="Pupko T."/>
            <person name="Belcher M.S."/>
            <person name="Sechler A.J."/>
            <person name="Tancos M.A."/>
            <person name="Schroeder B.K."/>
            <person name="Murray T.D."/>
            <person name="Luster D.G."/>
            <person name="Schneider W.L."/>
            <person name="Rogers E."/>
            <person name="Andreote F.D."/>
            <person name="Grunwald N.J."/>
            <person name="Putnam M.L."/>
            <person name="Chang J.H."/>
        </authorList>
    </citation>
    <scope>NUCLEOTIDE SEQUENCE [LARGE SCALE GENOMIC DNA]</scope>
    <source>
        <strain evidence="2 3">DSM 15933</strain>
    </source>
</reference>
<accession>A0A2T4UVD1</accession>
<name>A0A2T4UVD1_9MICO</name>
<dbReference type="AlphaFoldDB" id="A0A2T4UVD1"/>
<feature type="compositionally biased region" description="Basic and acidic residues" evidence="1">
    <location>
        <begin position="108"/>
        <end position="119"/>
    </location>
</feature>
<dbReference type="InterPro" id="IPR008792">
    <property type="entry name" value="PQQD"/>
</dbReference>
<feature type="region of interest" description="Disordered" evidence="1">
    <location>
        <begin position="107"/>
        <end position="132"/>
    </location>
</feature>
<evidence type="ECO:0000256" key="1">
    <source>
        <dbReference type="SAM" id="MobiDB-lite"/>
    </source>
</evidence>
<dbReference type="EMBL" id="PZPL01000001">
    <property type="protein sequence ID" value="PTL73494.1"/>
    <property type="molecule type" value="Genomic_DNA"/>
</dbReference>
<evidence type="ECO:0008006" key="4">
    <source>
        <dbReference type="Google" id="ProtNLM"/>
    </source>
</evidence>
<dbReference type="Gene3D" id="1.10.10.1150">
    <property type="entry name" value="Coenzyme PQQ synthesis protein D (PqqD)"/>
    <property type="match status" value="1"/>
</dbReference>
<organism evidence="2 3">
    <name type="scientific">Rathayibacter caricis DSM 15933</name>
    <dbReference type="NCBI Taxonomy" id="1328867"/>
    <lineage>
        <taxon>Bacteria</taxon>
        <taxon>Bacillati</taxon>
        <taxon>Actinomycetota</taxon>
        <taxon>Actinomycetes</taxon>
        <taxon>Micrococcales</taxon>
        <taxon>Microbacteriaceae</taxon>
        <taxon>Rathayibacter</taxon>
    </lineage>
</organism>
<protein>
    <recommendedName>
        <fullName evidence="4">PqqD family protein</fullName>
    </recommendedName>
</protein>
<keyword evidence="3" id="KW-1185">Reference proteome</keyword>
<comment type="caution">
    <text evidence="2">The sequence shown here is derived from an EMBL/GenBank/DDBJ whole genome shotgun (WGS) entry which is preliminary data.</text>
</comment>
<proteinExistence type="predicted"/>
<feature type="region of interest" description="Disordered" evidence="1">
    <location>
        <begin position="1"/>
        <end position="22"/>
    </location>
</feature>
<dbReference type="InterPro" id="IPR041881">
    <property type="entry name" value="PqqD_sf"/>
</dbReference>
<dbReference type="Pfam" id="PF05402">
    <property type="entry name" value="PqqD"/>
    <property type="match status" value="1"/>
</dbReference>
<sequence length="132" mass="13915">MTRDQYTGSTPTDPARSASSRLWRRSPSIAHVETPGRSVILDLAAPAPVPLVLTGTAVSIWQALDGVVSARQLVEGAAMSAGAPEFSVVESAVLSFLEELRAAGLIEIHTDPSDPDRSARPKQPAPGEETDE</sequence>
<dbReference type="Proteomes" id="UP000241085">
    <property type="component" value="Unassembled WGS sequence"/>
</dbReference>